<dbReference type="Gene3D" id="1.20.58.1390">
    <property type="match status" value="1"/>
</dbReference>
<gene>
    <name evidence="6" type="ORF">EVOR1521_LOCUS13224</name>
</gene>
<keyword evidence="7" id="KW-1185">Reference proteome</keyword>
<dbReference type="AlphaFoldDB" id="A0AA36IIQ5"/>
<evidence type="ECO:0000313" key="6">
    <source>
        <dbReference type="EMBL" id="CAJ1387080.1"/>
    </source>
</evidence>
<feature type="domain" description="O-methyltransferase C-terminal" evidence="5">
    <location>
        <begin position="200"/>
        <end position="384"/>
    </location>
</feature>
<proteinExistence type="predicted"/>
<evidence type="ECO:0000259" key="5">
    <source>
        <dbReference type="Pfam" id="PF00891"/>
    </source>
</evidence>
<dbReference type="Pfam" id="PF00891">
    <property type="entry name" value="Methyltransf_2"/>
    <property type="match status" value="1"/>
</dbReference>
<keyword evidence="3" id="KW-0949">S-adenosyl-L-methionine</keyword>
<dbReference type="InterPro" id="IPR001077">
    <property type="entry name" value="COMT_C"/>
</dbReference>
<dbReference type="EMBL" id="CAUJNA010001455">
    <property type="protein sequence ID" value="CAJ1387080.1"/>
    <property type="molecule type" value="Genomic_DNA"/>
</dbReference>
<dbReference type="PANTHER" id="PTHR43712">
    <property type="entry name" value="PUTATIVE (AFU_ORTHOLOGUE AFUA_4G14580)-RELATED"/>
    <property type="match status" value="1"/>
</dbReference>
<keyword evidence="2" id="KW-0808">Transferase</keyword>
<evidence type="ECO:0000256" key="1">
    <source>
        <dbReference type="ARBA" id="ARBA00022603"/>
    </source>
</evidence>
<reference evidence="6" key="1">
    <citation type="submission" date="2023-08" db="EMBL/GenBank/DDBJ databases">
        <authorList>
            <person name="Chen Y."/>
            <person name="Shah S."/>
            <person name="Dougan E. K."/>
            <person name="Thang M."/>
            <person name="Chan C."/>
        </authorList>
    </citation>
    <scope>NUCLEOTIDE SEQUENCE</scope>
</reference>
<comment type="caution">
    <text evidence="6">The sequence shown here is derived from an EMBL/GenBank/DDBJ whole genome shotgun (WGS) entry which is preliminary data.</text>
</comment>
<keyword evidence="4" id="KW-0732">Signal</keyword>
<evidence type="ECO:0000256" key="2">
    <source>
        <dbReference type="ARBA" id="ARBA00022679"/>
    </source>
</evidence>
<organism evidence="6 7">
    <name type="scientific">Effrenium voratum</name>
    <dbReference type="NCBI Taxonomy" id="2562239"/>
    <lineage>
        <taxon>Eukaryota</taxon>
        <taxon>Sar</taxon>
        <taxon>Alveolata</taxon>
        <taxon>Dinophyceae</taxon>
        <taxon>Suessiales</taxon>
        <taxon>Symbiodiniaceae</taxon>
        <taxon>Effrenium</taxon>
    </lineage>
</organism>
<feature type="chain" id="PRO_5041253724" description="O-methyltransferase C-terminal domain-containing protein" evidence="4">
    <location>
        <begin position="17"/>
        <end position="415"/>
    </location>
</feature>
<dbReference type="InterPro" id="IPR016461">
    <property type="entry name" value="COMT-like"/>
</dbReference>
<name>A0AA36IIQ5_9DINO</name>
<accession>A0AA36IIQ5</accession>
<protein>
    <recommendedName>
        <fullName evidence="5">O-methyltransferase C-terminal domain-containing protein</fullName>
    </recommendedName>
</protein>
<dbReference type="InterPro" id="IPR036388">
    <property type="entry name" value="WH-like_DNA-bd_sf"/>
</dbReference>
<dbReference type="Proteomes" id="UP001178507">
    <property type="component" value="Unassembled WGS sequence"/>
</dbReference>
<dbReference type="PROSITE" id="PS51683">
    <property type="entry name" value="SAM_OMT_II"/>
    <property type="match status" value="1"/>
</dbReference>
<feature type="signal peptide" evidence="4">
    <location>
        <begin position="1"/>
        <end position="16"/>
    </location>
</feature>
<sequence>MLTLAALMLLSAPVFAFSLCPKDNPGCSGQTIDIDSSIWRAPADKYDLPGNGKGLTTLTELNSVIMGHAKTQIILAGSRLGLFEFLHKGQQTKTVIEQALGLKRLDGSTRPIDALLLGTTSLGLTLLDNRDKTYRNCPVIEALLVSGGWKTIADLIDLEGIIKYKGEFHYVESLKQDTNVGLQEWPGTADNLYARLPDTPGAQKIFYDLMNSFTAYSVPCVSNVSAVARSAKKMLDVGGGAGHGAIHMANNFPKLELTLWDQHETVAIPKALIHSAGLDARIGLRAGSFLSDPWPDAKSHDAVLFMHQSVIWSKKILLEVFKKAFDMLPPGGGIVIFNSFANDDLDGPEWAGLDSVYFQSIPVSSGGYIWSMGQVEEFLKAVGFQNPLRHNCDLWTPHAVLEAYKPDCESSSCVA</sequence>
<dbReference type="PANTHER" id="PTHR43712:SF2">
    <property type="entry name" value="O-METHYLTRANSFERASE CICE"/>
    <property type="match status" value="1"/>
</dbReference>
<keyword evidence="1" id="KW-0489">Methyltransferase</keyword>
<evidence type="ECO:0000313" key="7">
    <source>
        <dbReference type="Proteomes" id="UP001178507"/>
    </source>
</evidence>
<dbReference type="GO" id="GO:0032259">
    <property type="term" value="P:methylation"/>
    <property type="evidence" value="ECO:0007669"/>
    <property type="project" value="UniProtKB-KW"/>
</dbReference>
<dbReference type="SUPFAM" id="SSF53335">
    <property type="entry name" value="S-adenosyl-L-methionine-dependent methyltransferases"/>
    <property type="match status" value="1"/>
</dbReference>
<evidence type="ECO:0000256" key="3">
    <source>
        <dbReference type="ARBA" id="ARBA00022691"/>
    </source>
</evidence>
<dbReference type="Gene3D" id="3.40.50.150">
    <property type="entry name" value="Vaccinia Virus protein VP39"/>
    <property type="match status" value="1"/>
</dbReference>
<evidence type="ECO:0000256" key="4">
    <source>
        <dbReference type="SAM" id="SignalP"/>
    </source>
</evidence>
<dbReference type="GO" id="GO:0008171">
    <property type="term" value="F:O-methyltransferase activity"/>
    <property type="evidence" value="ECO:0007669"/>
    <property type="project" value="InterPro"/>
</dbReference>
<dbReference type="Gene3D" id="1.10.10.10">
    <property type="entry name" value="Winged helix-like DNA-binding domain superfamily/Winged helix DNA-binding domain"/>
    <property type="match status" value="1"/>
</dbReference>
<dbReference type="InterPro" id="IPR029063">
    <property type="entry name" value="SAM-dependent_MTases_sf"/>
</dbReference>